<dbReference type="Proteomes" id="UP001359485">
    <property type="component" value="Unassembled WGS sequence"/>
</dbReference>
<accession>A0ABR1B899</accession>
<gene>
    <name evidence="1" type="ORF">RUM44_000667</name>
</gene>
<evidence type="ECO:0000313" key="1">
    <source>
        <dbReference type="EMBL" id="KAK6635416.1"/>
    </source>
</evidence>
<sequence>MARVPGDSILFTGKMNVRKNLENHRNCVMKLVKDFGLGIDAYPLAYVVFKIAGGDYEVATKMILEGKLVTTDLRRKQNLKR</sequence>
<name>A0ABR1B899_POLSC</name>
<dbReference type="Gene3D" id="1.10.8.10">
    <property type="entry name" value="DNA helicase RuvA subunit, C-terminal domain"/>
    <property type="match status" value="1"/>
</dbReference>
<proteinExistence type="predicted"/>
<protein>
    <submittedName>
        <fullName evidence="1">Uncharacterized protein</fullName>
    </submittedName>
</protein>
<evidence type="ECO:0000313" key="2">
    <source>
        <dbReference type="Proteomes" id="UP001359485"/>
    </source>
</evidence>
<comment type="caution">
    <text evidence="1">The sequence shown here is derived from an EMBL/GenBank/DDBJ whole genome shotgun (WGS) entry which is preliminary data.</text>
</comment>
<keyword evidence="2" id="KW-1185">Reference proteome</keyword>
<dbReference type="EMBL" id="JAWJWF010000003">
    <property type="protein sequence ID" value="KAK6635416.1"/>
    <property type="molecule type" value="Genomic_DNA"/>
</dbReference>
<reference evidence="1 2" key="1">
    <citation type="submission" date="2023-09" db="EMBL/GenBank/DDBJ databases">
        <title>Genomes of two closely related lineages of the louse Polyplax serrata with different host specificities.</title>
        <authorList>
            <person name="Martinu J."/>
            <person name="Tarabai H."/>
            <person name="Stefka J."/>
            <person name="Hypsa V."/>
        </authorList>
    </citation>
    <scope>NUCLEOTIDE SEQUENCE [LARGE SCALE GENOMIC DNA]</scope>
    <source>
        <strain evidence="1">98ZLc_SE</strain>
    </source>
</reference>
<organism evidence="1 2">
    <name type="scientific">Polyplax serrata</name>
    <name type="common">Common mouse louse</name>
    <dbReference type="NCBI Taxonomy" id="468196"/>
    <lineage>
        <taxon>Eukaryota</taxon>
        <taxon>Metazoa</taxon>
        <taxon>Ecdysozoa</taxon>
        <taxon>Arthropoda</taxon>
        <taxon>Hexapoda</taxon>
        <taxon>Insecta</taxon>
        <taxon>Pterygota</taxon>
        <taxon>Neoptera</taxon>
        <taxon>Paraneoptera</taxon>
        <taxon>Psocodea</taxon>
        <taxon>Troctomorpha</taxon>
        <taxon>Phthiraptera</taxon>
        <taxon>Anoplura</taxon>
        <taxon>Polyplacidae</taxon>
        <taxon>Polyplax</taxon>
    </lineage>
</organism>